<evidence type="ECO:0000313" key="4">
    <source>
        <dbReference type="Proteomes" id="UP001305414"/>
    </source>
</evidence>
<feature type="region of interest" description="Disordered" evidence="2">
    <location>
        <begin position="243"/>
        <end position="418"/>
    </location>
</feature>
<dbReference type="PANTHER" id="PTHR42067:SF1">
    <property type="entry name" value="MITOTIC APPARATUS PROTEIN P62"/>
    <property type="match status" value="1"/>
</dbReference>
<reference evidence="3 4" key="1">
    <citation type="submission" date="2023-10" db="EMBL/GenBank/DDBJ databases">
        <title>Draft genome sequence of Xylaria bambusicola isolate GMP-LS, the root and basal stem rot pathogen of sugarcane in Indonesia.</title>
        <authorList>
            <person name="Selvaraj P."/>
            <person name="Muralishankar V."/>
            <person name="Muruganantham S."/>
            <person name="Sp S."/>
            <person name="Haryani S."/>
            <person name="Lau K.J.X."/>
            <person name="Naqvi N.I."/>
        </authorList>
    </citation>
    <scope>NUCLEOTIDE SEQUENCE [LARGE SCALE GENOMIC DNA]</scope>
    <source>
        <strain evidence="3">GMP-LS</strain>
    </source>
</reference>
<evidence type="ECO:0000256" key="1">
    <source>
        <dbReference type="SAM" id="Coils"/>
    </source>
</evidence>
<feature type="compositionally biased region" description="Basic residues" evidence="2">
    <location>
        <begin position="345"/>
        <end position="355"/>
    </location>
</feature>
<dbReference type="Proteomes" id="UP001305414">
    <property type="component" value="Unassembled WGS sequence"/>
</dbReference>
<dbReference type="SUPFAM" id="SSF58022">
    <property type="entry name" value="XRCC4, C-terminal oligomerization domain"/>
    <property type="match status" value="1"/>
</dbReference>
<keyword evidence="4" id="KW-1185">Reference proteome</keyword>
<organism evidence="3 4">
    <name type="scientific">Xylaria bambusicola</name>
    <dbReference type="NCBI Taxonomy" id="326684"/>
    <lineage>
        <taxon>Eukaryota</taxon>
        <taxon>Fungi</taxon>
        <taxon>Dikarya</taxon>
        <taxon>Ascomycota</taxon>
        <taxon>Pezizomycotina</taxon>
        <taxon>Sordariomycetes</taxon>
        <taxon>Xylariomycetidae</taxon>
        <taxon>Xylariales</taxon>
        <taxon>Xylariaceae</taxon>
        <taxon>Xylaria</taxon>
    </lineage>
</organism>
<accession>A0AAN7UPJ6</accession>
<comment type="caution">
    <text evidence="3">The sequence shown here is derived from an EMBL/GenBank/DDBJ whole genome shotgun (WGS) entry which is preliminary data.</text>
</comment>
<keyword evidence="1" id="KW-0175">Coiled coil</keyword>
<sequence>MLRQRVFSSRSVFQWLTAPLDLKLIGSESTTSSVSSKFMGPESSKPTACAVCRAKIGAAGPETPARDIHAIAAASWHEEADYPIIEYKADPGHCTDEAWEQILTSTFVDLKPVPDVEIRADVQWDDNSVTLSFRKNIQGITQRLGSINLEENDRTEISPFDWCVSAIESRVKVTEELAAATAKIESLRQSTDELKAQLEDFITTKEEDEKEMLEKFQDLLNSKKLKIRQQLRLLAAAKVDPEKLGNIGGDEDQDAHRNAGPSRSGKRKAPIKEEEGESDDGFEKMDVDNGETGETTDGESEAGTDQDQHLNTDNDATESDPGTDDEPPTAAEVKRKGAPAAGRITKPKAQGKKPASRSSANTRGARAKQAASTDESEEDDDELPPPRVLPFMAAKKAAAPPPKPVDDDETQSDDDSEL</sequence>
<protein>
    <submittedName>
        <fullName evidence="3">Uncharacterized protein</fullName>
    </submittedName>
</protein>
<dbReference type="Gene3D" id="1.20.5.370">
    <property type="match status" value="1"/>
</dbReference>
<dbReference type="PANTHER" id="PTHR42067">
    <property type="entry name" value="YALI0C15378P"/>
    <property type="match status" value="1"/>
</dbReference>
<feature type="compositionally biased region" description="Acidic residues" evidence="2">
    <location>
        <begin position="315"/>
        <end position="327"/>
    </location>
</feature>
<dbReference type="AlphaFoldDB" id="A0AAN7UPJ6"/>
<feature type="compositionally biased region" description="Acidic residues" evidence="2">
    <location>
        <begin position="288"/>
        <end position="304"/>
    </location>
</feature>
<dbReference type="InterPro" id="IPR014751">
    <property type="entry name" value="XRCC4-like_C"/>
</dbReference>
<gene>
    <name evidence="3" type="ORF">RRF57_012432</name>
</gene>
<name>A0AAN7UPJ6_9PEZI</name>
<feature type="coiled-coil region" evidence="1">
    <location>
        <begin position="170"/>
        <end position="211"/>
    </location>
</feature>
<proteinExistence type="predicted"/>
<dbReference type="EMBL" id="JAWHQM010000076">
    <property type="protein sequence ID" value="KAK5636720.1"/>
    <property type="molecule type" value="Genomic_DNA"/>
</dbReference>
<evidence type="ECO:0000256" key="2">
    <source>
        <dbReference type="SAM" id="MobiDB-lite"/>
    </source>
</evidence>
<feature type="compositionally biased region" description="Acidic residues" evidence="2">
    <location>
        <begin position="374"/>
        <end position="383"/>
    </location>
</feature>
<evidence type="ECO:0000313" key="3">
    <source>
        <dbReference type="EMBL" id="KAK5636720.1"/>
    </source>
</evidence>
<feature type="compositionally biased region" description="Acidic residues" evidence="2">
    <location>
        <begin position="406"/>
        <end position="418"/>
    </location>
</feature>